<evidence type="ECO:0000313" key="5">
    <source>
        <dbReference type="Proteomes" id="UP001241072"/>
    </source>
</evidence>
<comment type="caution">
    <text evidence="4">The sequence shown here is derived from an EMBL/GenBank/DDBJ whole genome shotgun (WGS) entry which is preliminary data.</text>
</comment>
<protein>
    <submittedName>
        <fullName evidence="4">GNAT family N-acetyltransferase</fullName>
    </submittedName>
</protein>
<sequence>MLIDELPIPVALDAPGGAEFARAVEIGNAVEAIAYGTADIAYRPEEELPHWRDRHSPHRLLLARVDGEIVGRASYETKAAEDTDTAWIGVNVLPEFEGRGIGRALADAVEELAASEGRTKLLAYTGTTEKGGERLASPTGFGSVPRDARATRFLLARGYSLEQVERVSRLGLPVDGLDALVADASAASGPDYRVVTWIGGTPERWRSDLALLGTRMSTDAPSAGLEEPEDVWTVERIVEADERDLASPRTRLTAAVEHVPTGRLVGFSVLSVPAQRERCVDQYATLVLREHRGHRLGMLLKVANLAHLERERPGHPSVLTFNAEENRPMLDVNEAVGFVPIAHEGAWRKDL</sequence>
<dbReference type="InterPro" id="IPR016181">
    <property type="entry name" value="Acyl_CoA_acyltransferase"/>
</dbReference>
<dbReference type="Pfam" id="PF00583">
    <property type="entry name" value="Acetyltransf_1"/>
    <property type="match status" value="1"/>
</dbReference>
<dbReference type="Proteomes" id="UP001241072">
    <property type="component" value="Unassembled WGS sequence"/>
</dbReference>
<keyword evidence="2" id="KW-0012">Acyltransferase</keyword>
<dbReference type="SUPFAM" id="SSF55729">
    <property type="entry name" value="Acyl-CoA N-acyltransferases (Nat)"/>
    <property type="match status" value="2"/>
</dbReference>
<feature type="domain" description="N-acetyltransferase" evidence="3">
    <location>
        <begin position="19"/>
        <end position="175"/>
    </location>
</feature>
<dbReference type="EMBL" id="JAUQUB010000001">
    <property type="protein sequence ID" value="MDO7882521.1"/>
    <property type="molecule type" value="Genomic_DNA"/>
</dbReference>
<dbReference type="PROSITE" id="PS51186">
    <property type="entry name" value="GNAT"/>
    <property type="match status" value="1"/>
</dbReference>
<dbReference type="Gene3D" id="3.40.630.30">
    <property type="match status" value="1"/>
</dbReference>
<dbReference type="PANTHER" id="PTHR43877">
    <property type="entry name" value="AMINOALKYLPHOSPHONATE N-ACETYLTRANSFERASE-RELATED-RELATED"/>
    <property type="match status" value="1"/>
</dbReference>
<evidence type="ECO:0000259" key="3">
    <source>
        <dbReference type="PROSITE" id="PS51186"/>
    </source>
</evidence>
<organism evidence="4 5">
    <name type="scientific">Antiquaquibacter soli</name>
    <dbReference type="NCBI Taxonomy" id="3064523"/>
    <lineage>
        <taxon>Bacteria</taxon>
        <taxon>Bacillati</taxon>
        <taxon>Actinomycetota</taxon>
        <taxon>Actinomycetes</taxon>
        <taxon>Micrococcales</taxon>
        <taxon>Microbacteriaceae</taxon>
        <taxon>Antiquaquibacter</taxon>
    </lineage>
</organism>
<gene>
    <name evidence="4" type="ORF">Q5716_09825</name>
</gene>
<dbReference type="RefSeq" id="WP_305002895.1">
    <property type="nucleotide sequence ID" value="NZ_JAUQUB010000001.1"/>
</dbReference>
<proteinExistence type="predicted"/>
<evidence type="ECO:0000256" key="2">
    <source>
        <dbReference type="ARBA" id="ARBA00023315"/>
    </source>
</evidence>
<reference evidence="4 5" key="1">
    <citation type="submission" date="2023-07" db="EMBL/GenBank/DDBJ databases">
        <title>Protaetiibacter sp. nov WY-16 isolated from soil.</title>
        <authorList>
            <person name="Liu B."/>
            <person name="Wan Y."/>
        </authorList>
    </citation>
    <scope>NUCLEOTIDE SEQUENCE [LARGE SCALE GENOMIC DNA]</scope>
    <source>
        <strain evidence="4 5">WY-16</strain>
    </source>
</reference>
<evidence type="ECO:0000256" key="1">
    <source>
        <dbReference type="ARBA" id="ARBA00022679"/>
    </source>
</evidence>
<keyword evidence="1" id="KW-0808">Transferase</keyword>
<dbReference type="CDD" id="cd04301">
    <property type="entry name" value="NAT_SF"/>
    <property type="match status" value="1"/>
</dbReference>
<evidence type="ECO:0000313" key="4">
    <source>
        <dbReference type="EMBL" id="MDO7882521.1"/>
    </source>
</evidence>
<dbReference type="InterPro" id="IPR050832">
    <property type="entry name" value="Bact_Acetyltransf"/>
</dbReference>
<dbReference type="InterPro" id="IPR000182">
    <property type="entry name" value="GNAT_dom"/>
</dbReference>
<accession>A0ABT9BRV7</accession>
<name>A0ABT9BRV7_9MICO</name>
<keyword evidence="5" id="KW-1185">Reference proteome</keyword>